<proteinExistence type="predicted"/>
<reference evidence="2 3" key="1">
    <citation type="submission" date="2019-03" db="EMBL/GenBank/DDBJ databases">
        <title>First draft genome of Liparis tanakae, snailfish: a comprehensive survey of snailfish specific genes.</title>
        <authorList>
            <person name="Kim W."/>
            <person name="Song I."/>
            <person name="Jeong J.-H."/>
            <person name="Kim D."/>
            <person name="Kim S."/>
            <person name="Ryu S."/>
            <person name="Song J.Y."/>
            <person name="Lee S.K."/>
        </authorList>
    </citation>
    <scope>NUCLEOTIDE SEQUENCE [LARGE SCALE GENOMIC DNA]</scope>
    <source>
        <tissue evidence="2">Muscle</tissue>
    </source>
</reference>
<gene>
    <name evidence="2" type="ORF">EYF80_031610</name>
</gene>
<dbReference type="EMBL" id="SRLO01000387">
    <property type="protein sequence ID" value="TNN58177.1"/>
    <property type="molecule type" value="Genomic_DNA"/>
</dbReference>
<dbReference type="OrthoDB" id="6407410at2759"/>
<name>A0A4Z2GX08_9TELE</name>
<protein>
    <submittedName>
        <fullName evidence="2">Uncharacterized protein</fullName>
    </submittedName>
</protein>
<comment type="caution">
    <text evidence="2">The sequence shown here is derived from an EMBL/GenBank/DDBJ whole genome shotgun (WGS) entry which is preliminary data.</text>
</comment>
<evidence type="ECO:0000313" key="2">
    <source>
        <dbReference type="EMBL" id="TNN58177.1"/>
    </source>
</evidence>
<sequence length="113" mass="11448">MAEGEGPEPASPPPGPWAQVRPAVDAAVGAVTAGQVSLEGLGLGHLHHIRGAGLLAGGVRAGAGGAAAPLDSLTEEALEEAGESRRRCGAGVWRAPHRHHGRKSHLEVKKVIV</sequence>
<dbReference type="Proteomes" id="UP000314294">
    <property type="component" value="Unassembled WGS sequence"/>
</dbReference>
<organism evidence="2 3">
    <name type="scientific">Liparis tanakae</name>
    <name type="common">Tanaka's snailfish</name>
    <dbReference type="NCBI Taxonomy" id="230148"/>
    <lineage>
        <taxon>Eukaryota</taxon>
        <taxon>Metazoa</taxon>
        <taxon>Chordata</taxon>
        <taxon>Craniata</taxon>
        <taxon>Vertebrata</taxon>
        <taxon>Euteleostomi</taxon>
        <taxon>Actinopterygii</taxon>
        <taxon>Neopterygii</taxon>
        <taxon>Teleostei</taxon>
        <taxon>Neoteleostei</taxon>
        <taxon>Acanthomorphata</taxon>
        <taxon>Eupercaria</taxon>
        <taxon>Perciformes</taxon>
        <taxon>Cottioidei</taxon>
        <taxon>Cottales</taxon>
        <taxon>Liparidae</taxon>
        <taxon>Liparis</taxon>
    </lineage>
</organism>
<feature type="region of interest" description="Disordered" evidence="1">
    <location>
        <begin position="1"/>
        <end position="20"/>
    </location>
</feature>
<dbReference type="AlphaFoldDB" id="A0A4Z2GX08"/>
<evidence type="ECO:0000256" key="1">
    <source>
        <dbReference type="SAM" id="MobiDB-lite"/>
    </source>
</evidence>
<accession>A0A4Z2GX08</accession>
<evidence type="ECO:0000313" key="3">
    <source>
        <dbReference type="Proteomes" id="UP000314294"/>
    </source>
</evidence>
<keyword evidence="3" id="KW-1185">Reference proteome</keyword>